<name>A0A379EEU8_9BACT</name>
<protein>
    <submittedName>
        <fullName evidence="2">Transposase DDE domain</fullName>
    </submittedName>
</protein>
<dbReference type="EMBL" id="UGTL01000002">
    <property type="protein sequence ID" value="SUB97466.1"/>
    <property type="molecule type" value="Genomic_DNA"/>
</dbReference>
<dbReference type="GeneID" id="91083371"/>
<dbReference type="NCBIfam" id="NF033520">
    <property type="entry name" value="transpos_IS982"/>
    <property type="match status" value="1"/>
</dbReference>
<proteinExistence type="predicted"/>
<dbReference type="AlphaFoldDB" id="A0A379EEU8"/>
<accession>A0A379EEU8</accession>
<feature type="domain" description="Transposase DDE" evidence="1">
    <location>
        <begin position="111"/>
        <end position="266"/>
    </location>
</feature>
<reference evidence="2 3" key="1">
    <citation type="submission" date="2018-06" db="EMBL/GenBank/DDBJ databases">
        <authorList>
            <consortium name="Pathogen Informatics"/>
            <person name="Doyle S."/>
        </authorList>
    </citation>
    <scope>NUCLEOTIDE SEQUENCE [LARGE SCALE GENOMIC DNA]</scope>
    <source>
        <strain evidence="2 3">NCTC11157</strain>
    </source>
</reference>
<dbReference type="Pfam" id="PF13612">
    <property type="entry name" value="DDE_Tnp_1_3"/>
    <property type="match status" value="1"/>
</dbReference>
<dbReference type="RefSeq" id="WP_115367997.1">
    <property type="nucleotide sequence ID" value="NZ_UGTL01000002.1"/>
</dbReference>
<dbReference type="Proteomes" id="UP000254072">
    <property type="component" value="Unassembled WGS sequence"/>
</dbReference>
<organism evidence="2 3">
    <name type="scientific">Prevotella disiens</name>
    <dbReference type="NCBI Taxonomy" id="28130"/>
    <lineage>
        <taxon>Bacteria</taxon>
        <taxon>Pseudomonadati</taxon>
        <taxon>Bacteroidota</taxon>
        <taxon>Bacteroidia</taxon>
        <taxon>Bacteroidales</taxon>
        <taxon>Prevotellaceae</taxon>
        <taxon>Prevotella</taxon>
    </lineage>
</organism>
<gene>
    <name evidence="2" type="ORF">NCTC11157_02250</name>
</gene>
<dbReference type="OrthoDB" id="706456at2"/>
<evidence type="ECO:0000313" key="2">
    <source>
        <dbReference type="EMBL" id="SUB97466.1"/>
    </source>
</evidence>
<evidence type="ECO:0000313" key="3">
    <source>
        <dbReference type="Proteomes" id="UP000254072"/>
    </source>
</evidence>
<sequence length="304" mass="35382">MTADYKVTELFCIIDEFCKHFDAENAGNLLEDNSVVKRRRRQASLSDSEIMTILLYFHFGTFRNFKHYYLFFVKGTMKSYFPKAVSYNRFVELESRVFFQLMFFLNLRAFGRCTGITFVDSTMIPVCHNLRRYANKVFKGIATDGKGTMGWCHGFKLHLACNDRGEIIAFVLTGANVSDKDPNVFKVLAKRLYGKLFADKGYISQKLFDFLFEDGIQLITGLRVNMKNKLMPFYDRMMLRKRYIIETINDMLKNTAQIVHSRHRSVSNFIMNLISALGAYCFFDNKPKALQGYCIEDTKQLSLF</sequence>
<evidence type="ECO:0000259" key="1">
    <source>
        <dbReference type="Pfam" id="PF13612"/>
    </source>
</evidence>
<dbReference type="InterPro" id="IPR025668">
    <property type="entry name" value="Tnp_DDE_dom"/>
</dbReference>